<dbReference type="InterPro" id="IPR050428">
    <property type="entry name" value="TCS_sensor_his_kinase"/>
</dbReference>
<dbReference type="Proteomes" id="UP000053244">
    <property type="component" value="Unassembled WGS sequence"/>
</dbReference>
<evidence type="ECO:0000256" key="1">
    <source>
        <dbReference type="ARBA" id="ARBA00000085"/>
    </source>
</evidence>
<keyword evidence="6 11" id="KW-0812">Transmembrane</keyword>
<dbReference type="EC" id="2.7.13.3" evidence="3"/>
<dbReference type="PANTHER" id="PTHR45436">
    <property type="entry name" value="SENSOR HISTIDINE KINASE YKOH"/>
    <property type="match status" value="1"/>
</dbReference>
<dbReference type="SMART" id="SM00304">
    <property type="entry name" value="HAMP"/>
    <property type="match status" value="1"/>
</dbReference>
<proteinExistence type="predicted"/>
<dbReference type="InterPro" id="IPR036097">
    <property type="entry name" value="HisK_dim/P_sf"/>
</dbReference>
<evidence type="ECO:0000256" key="10">
    <source>
        <dbReference type="ARBA" id="ARBA00023136"/>
    </source>
</evidence>
<dbReference type="Gene3D" id="3.30.565.10">
    <property type="entry name" value="Histidine kinase-like ATPase, C-terminal domain"/>
    <property type="match status" value="1"/>
</dbReference>
<dbReference type="EMBL" id="LLZH01000342">
    <property type="protein sequence ID" value="KUL22376.1"/>
    <property type="molecule type" value="Genomic_DNA"/>
</dbReference>
<reference evidence="14 15" key="1">
    <citation type="submission" date="2015-10" db="EMBL/GenBank/DDBJ databases">
        <authorList>
            <person name="Gilbert D.G."/>
        </authorList>
    </citation>
    <scope>NUCLEOTIDE SEQUENCE [LARGE SCALE GENOMIC DNA]</scope>
    <source>
        <strain evidence="14 15">NRRL B-16712</strain>
    </source>
</reference>
<dbReference type="PROSITE" id="PS50885">
    <property type="entry name" value="HAMP"/>
    <property type="match status" value="1"/>
</dbReference>
<keyword evidence="5" id="KW-0808">Transferase</keyword>
<keyword evidence="9" id="KW-0902">Two-component regulatory system</keyword>
<dbReference type="InterPro" id="IPR003661">
    <property type="entry name" value="HisK_dim/P_dom"/>
</dbReference>
<evidence type="ECO:0000256" key="6">
    <source>
        <dbReference type="ARBA" id="ARBA00022692"/>
    </source>
</evidence>
<comment type="catalytic activity">
    <reaction evidence="1">
        <text>ATP + protein L-histidine = ADP + protein N-phospho-L-histidine.</text>
        <dbReference type="EC" id="2.7.13.3"/>
    </reaction>
</comment>
<dbReference type="SUPFAM" id="SSF55874">
    <property type="entry name" value="ATPase domain of HSP90 chaperone/DNA topoisomerase II/histidine kinase"/>
    <property type="match status" value="1"/>
</dbReference>
<dbReference type="InterPro" id="IPR005467">
    <property type="entry name" value="His_kinase_dom"/>
</dbReference>
<evidence type="ECO:0000256" key="4">
    <source>
        <dbReference type="ARBA" id="ARBA00022553"/>
    </source>
</evidence>
<keyword evidence="8 11" id="KW-1133">Transmembrane helix</keyword>
<evidence type="ECO:0000256" key="5">
    <source>
        <dbReference type="ARBA" id="ARBA00022679"/>
    </source>
</evidence>
<gene>
    <name evidence="14" type="ORF">ADL15_48455</name>
</gene>
<evidence type="ECO:0000259" key="12">
    <source>
        <dbReference type="PROSITE" id="PS50109"/>
    </source>
</evidence>
<dbReference type="GO" id="GO:0005886">
    <property type="term" value="C:plasma membrane"/>
    <property type="evidence" value="ECO:0007669"/>
    <property type="project" value="UniProtKB-SubCell"/>
</dbReference>
<keyword evidence="7" id="KW-0418">Kinase</keyword>
<protein>
    <recommendedName>
        <fullName evidence="3">histidine kinase</fullName>
        <ecNumber evidence="3">2.7.13.3</ecNumber>
    </recommendedName>
</protein>
<dbReference type="SMART" id="SM00387">
    <property type="entry name" value="HATPase_c"/>
    <property type="match status" value="1"/>
</dbReference>
<dbReference type="Gene3D" id="1.10.287.130">
    <property type="match status" value="1"/>
</dbReference>
<dbReference type="Pfam" id="PF00672">
    <property type="entry name" value="HAMP"/>
    <property type="match status" value="1"/>
</dbReference>
<evidence type="ECO:0000256" key="8">
    <source>
        <dbReference type="ARBA" id="ARBA00022989"/>
    </source>
</evidence>
<feature type="transmembrane region" description="Helical" evidence="11">
    <location>
        <begin position="156"/>
        <end position="179"/>
    </location>
</feature>
<organism evidence="14 15">
    <name type="scientific">Actinoplanes awajinensis subsp. mycoplanecinus</name>
    <dbReference type="NCBI Taxonomy" id="135947"/>
    <lineage>
        <taxon>Bacteria</taxon>
        <taxon>Bacillati</taxon>
        <taxon>Actinomycetota</taxon>
        <taxon>Actinomycetes</taxon>
        <taxon>Micromonosporales</taxon>
        <taxon>Micromonosporaceae</taxon>
        <taxon>Actinoplanes</taxon>
    </lineage>
</organism>
<evidence type="ECO:0000256" key="9">
    <source>
        <dbReference type="ARBA" id="ARBA00023012"/>
    </source>
</evidence>
<dbReference type="SMART" id="SM00388">
    <property type="entry name" value="HisKA"/>
    <property type="match status" value="1"/>
</dbReference>
<dbReference type="InterPro" id="IPR036890">
    <property type="entry name" value="HATPase_C_sf"/>
</dbReference>
<evidence type="ECO:0000259" key="13">
    <source>
        <dbReference type="PROSITE" id="PS50885"/>
    </source>
</evidence>
<comment type="subcellular location">
    <subcellularLocation>
        <location evidence="2">Cell membrane</location>
    </subcellularLocation>
</comment>
<keyword evidence="4" id="KW-0597">Phosphoprotein</keyword>
<dbReference type="InterPro" id="IPR003594">
    <property type="entry name" value="HATPase_dom"/>
</dbReference>
<name>A0A117MKH2_9ACTN</name>
<dbReference type="PROSITE" id="PS50109">
    <property type="entry name" value="HIS_KIN"/>
    <property type="match status" value="1"/>
</dbReference>
<evidence type="ECO:0000256" key="3">
    <source>
        <dbReference type="ARBA" id="ARBA00012438"/>
    </source>
</evidence>
<dbReference type="CDD" id="cd00082">
    <property type="entry name" value="HisKA"/>
    <property type="match status" value="1"/>
</dbReference>
<evidence type="ECO:0000256" key="2">
    <source>
        <dbReference type="ARBA" id="ARBA00004236"/>
    </source>
</evidence>
<dbReference type="InterPro" id="IPR004358">
    <property type="entry name" value="Sig_transdc_His_kin-like_C"/>
</dbReference>
<feature type="domain" description="Histidine kinase" evidence="12">
    <location>
        <begin position="241"/>
        <end position="455"/>
    </location>
</feature>
<dbReference type="Pfam" id="PF00512">
    <property type="entry name" value="HisKA"/>
    <property type="match status" value="1"/>
</dbReference>
<sequence>MTPIGLRARVSAAFAIGALLLSTCVTVVSYELIRNTLFAERERTAVRATYFDAAIVTADVAGADPELGEVLRGLDTGADRYVLLHRDGRWYSRSAEPVGETTVPARLQAMTAGGQAGAQRVSRDGQPALIIGVPLPGDMTFYEIVSLRELERTLQLLALVLTAVAIMVAAGGAAVGWYVTRHALRPLAAVAGAARGIAAGDLATRLDPDTEPDLAVLSEAFNDMAGQLSRRRERDRRFAADVSHELRSPLQTLEAAVSVLERRKDRLDERSASAVGLIAAEVERFQALVNDLLELARSDQPVHREPVVIAELLRGMCRSRGLEADLVVIVPGTPEVWTVDRRRVEQALGNLIDNAIRYSGGPVAVRAGRASDGLASADFFLEVDDAGPGIDEADRPTIFDRFVRGPAAGARGAGDGTGLGLAIVAEHAAAHGGRAQVSDRPGGGARFRLDLPGSV</sequence>
<evidence type="ECO:0000256" key="11">
    <source>
        <dbReference type="SAM" id="Phobius"/>
    </source>
</evidence>
<accession>A0A117MKH2</accession>
<dbReference type="SUPFAM" id="SSF47384">
    <property type="entry name" value="Homodimeric domain of signal transducing histidine kinase"/>
    <property type="match status" value="1"/>
</dbReference>
<dbReference type="SUPFAM" id="SSF158472">
    <property type="entry name" value="HAMP domain-like"/>
    <property type="match status" value="1"/>
</dbReference>
<dbReference type="PANTHER" id="PTHR45436:SF5">
    <property type="entry name" value="SENSOR HISTIDINE KINASE TRCS"/>
    <property type="match status" value="1"/>
</dbReference>
<dbReference type="AlphaFoldDB" id="A0A117MKH2"/>
<comment type="caution">
    <text evidence="14">The sequence shown here is derived from an EMBL/GenBank/DDBJ whole genome shotgun (WGS) entry which is preliminary data.</text>
</comment>
<dbReference type="Gene3D" id="6.10.340.10">
    <property type="match status" value="1"/>
</dbReference>
<dbReference type="Pfam" id="PF02518">
    <property type="entry name" value="HATPase_c"/>
    <property type="match status" value="1"/>
</dbReference>
<dbReference type="CDD" id="cd00075">
    <property type="entry name" value="HATPase"/>
    <property type="match status" value="1"/>
</dbReference>
<evidence type="ECO:0000313" key="15">
    <source>
        <dbReference type="Proteomes" id="UP000053244"/>
    </source>
</evidence>
<evidence type="ECO:0000313" key="14">
    <source>
        <dbReference type="EMBL" id="KUL22376.1"/>
    </source>
</evidence>
<evidence type="ECO:0000256" key="7">
    <source>
        <dbReference type="ARBA" id="ARBA00022777"/>
    </source>
</evidence>
<feature type="domain" description="HAMP" evidence="13">
    <location>
        <begin position="181"/>
        <end position="233"/>
    </location>
</feature>
<keyword evidence="10 11" id="KW-0472">Membrane</keyword>
<dbReference type="OrthoDB" id="5242752at2"/>
<keyword evidence="15" id="KW-1185">Reference proteome</keyword>
<dbReference type="GO" id="GO:0000155">
    <property type="term" value="F:phosphorelay sensor kinase activity"/>
    <property type="evidence" value="ECO:0007669"/>
    <property type="project" value="InterPro"/>
</dbReference>
<dbReference type="PRINTS" id="PR00344">
    <property type="entry name" value="BCTRLSENSOR"/>
</dbReference>
<dbReference type="RefSeq" id="WP_067707475.1">
    <property type="nucleotide sequence ID" value="NZ_LLZH01000342.1"/>
</dbReference>
<feature type="transmembrane region" description="Helical" evidence="11">
    <location>
        <begin position="12"/>
        <end position="33"/>
    </location>
</feature>
<dbReference type="InterPro" id="IPR003660">
    <property type="entry name" value="HAMP_dom"/>
</dbReference>